<evidence type="ECO:0000256" key="1">
    <source>
        <dbReference type="ARBA" id="ARBA00022729"/>
    </source>
</evidence>
<reference evidence="3 4" key="1">
    <citation type="submission" date="2019-06" db="EMBL/GenBank/DDBJ databases">
        <title>Genomic Encyclopedia of Archaeal and Bacterial Type Strains, Phase II (KMG-II): from individual species to whole genera.</title>
        <authorList>
            <person name="Goeker M."/>
        </authorList>
    </citation>
    <scope>NUCLEOTIDE SEQUENCE [LARGE SCALE GENOMIC DNA]</scope>
    <source>
        <strain evidence="3 4">DSM 24789</strain>
    </source>
</reference>
<dbReference type="AlphaFoldDB" id="A0A543G5S7"/>
<evidence type="ECO:0000313" key="3">
    <source>
        <dbReference type="EMBL" id="TQM41415.1"/>
    </source>
</evidence>
<dbReference type="SUPFAM" id="SSF53807">
    <property type="entry name" value="Helical backbone' metal receptor"/>
    <property type="match status" value="1"/>
</dbReference>
<dbReference type="Proteomes" id="UP000320773">
    <property type="component" value="Unassembled WGS sequence"/>
</dbReference>
<dbReference type="InterPro" id="IPR054828">
    <property type="entry name" value="Vit_B12_bind_prot"/>
</dbReference>
<dbReference type="PANTHER" id="PTHR30535">
    <property type="entry name" value="VITAMIN B12-BINDING PROTEIN"/>
    <property type="match status" value="1"/>
</dbReference>
<dbReference type="EMBL" id="VFPJ01000001">
    <property type="protein sequence ID" value="TQM41415.1"/>
    <property type="molecule type" value="Genomic_DNA"/>
</dbReference>
<comment type="caution">
    <text evidence="3">The sequence shown here is derived from an EMBL/GenBank/DDBJ whole genome shotgun (WGS) entry which is preliminary data.</text>
</comment>
<evidence type="ECO:0000313" key="4">
    <source>
        <dbReference type="Proteomes" id="UP000320773"/>
    </source>
</evidence>
<organism evidence="3 4">
    <name type="scientific">Flavobacterium branchiophilum</name>
    <dbReference type="NCBI Taxonomy" id="55197"/>
    <lineage>
        <taxon>Bacteria</taxon>
        <taxon>Pseudomonadati</taxon>
        <taxon>Bacteroidota</taxon>
        <taxon>Flavobacteriia</taxon>
        <taxon>Flavobacteriales</taxon>
        <taxon>Flavobacteriaceae</taxon>
        <taxon>Flavobacterium</taxon>
    </lineage>
</organism>
<feature type="domain" description="Fe/B12 periplasmic-binding" evidence="2">
    <location>
        <begin position="20"/>
        <end position="266"/>
    </location>
</feature>
<protein>
    <submittedName>
        <fullName evidence="3">ABC-type Fe3+-hydroxamate transport system substrate-binding protein</fullName>
    </submittedName>
</protein>
<accession>A0A543G5S7</accession>
<dbReference type="Gene3D" id="3.40.50.1980">
    <property type="entry name" value="Nitrogenase molybdenum iron protein domain"/>
    <property type="match status" value="2"/>
</dbReference>
<dbReference type="InterPro" id="IPR050902">
    <property type="entry name" value="ABC_Transporter_SBP"/>
</dbReference>
<dbReference type="RefSeq" id="WP_089080788.1">
    <property type="nucleotide sequence ID" value="NZ_VFPJ01000001.1"/>
</dbReference>
<evidence type="ECO:0000259" key="2">
    <source>
        <dbReference type="PROSITE" id="PS50983"/>
    </source>
</evidence>
<name>A0A543G5S7_9FLAO</name>
<gene>
    <name evidence="3" type="ORF">BC670_2376</name>
</gene>
<dbReference type="NCBIfam" id="NF038402">
    <property type="entry name" value="TroA_like"/>
    <property type="match status" value="1"/>
</dbReference>
<proteinExistence type="predicted"/>
<dbReference type="PROSITE" id="PS50983">
    <property type="entry name" value="FE_B12_PBP"/>
    <property type="match status" value="1"/>
</dbReference>
<keyword evidence="1" id="KW-0732">Signal</keyword>
<dbReference type="PANTHER" id="PTHR30535:SF34">
    <property type="entry name" value="MOLYBDATE-BINDING PROTEIN MOLA"/>
    <property type="match status" value="1"/>
</dbReference>
<dbReference type="Pfam" id="PF01497">
    <property type="entry name" value="Peripla_BP_2"/>
    <property type="match status" value="1"/>
</dbReference>
<sequence length="266" mass="30729">MKTLIDQLGFAHTFNAVPNRIVSLVPSQTELLFEMGLEQKIVGITKYCVHPLHFRATKTSVGGTKKVHFQKIKNLEPDIIICNKEENTPEMVDELRKICTVWVTDIADLKANKTMISDFGAIFNCRTEAQKINDKIEFATLDFEQFMSNIKPQKAAYFIWKNPYMAAGGATYIDAMLQLNGFDNIYKQKGRYPEVEIRKMRIQGDPDLILLPNEPYEFTEEDAFELGRYSHHAKTIFVDGQMFSWYGTRVLKAFEYFKKLQNRIAT</sequence>
<dbReference type="InterPro" id="IPR002491">
    <property type="entry name" value="ABC_transptr_periplasmic_BD"/>
</dbReference>
<dbReference type="GO" id="GO:0071281">
    <property type="term" value="P:cellular response to iron ion"/>
    <property type="evidence" value="ECO:0007669"/>
    <property type="project" value="TreeGrafter"/>
</dbReference>